<reference evidence="2 3" key="1">
    <citation type="journal article" date="2023" name="Plants (Basel)">
        <title>Bridging the Gap: Combining Genomics and Transcriptomics Approaches to Understand Stylosanthes scabra, an Orphan Legume from the Brazilian Caatinga.</title>
        <authorList>
            <person name="Ferreira-Neto J.R.C."/>
            <person name="da Silva M.D."/>
            <person name="Binneck E."/>
            <person name="de Melo N.F."/>
            <person name="da Silva R.H."/>
            <person name="de Melo A.L.T.M."/>
            <person name="Pandolfi V."/>
            <person name="Bustamante F.O."/>
            <person name="Brasileiro-Vidal A.C."/>
            <person name="Benko-Iseppon A.M."/>
        </authorList>
    </citation>
    <scope>NUCLEOTIDE SEQUENCE [LARGE SCALE GENOMIC DNA]</scope>
    <source>
        <tissue evidence="2">Leaves</tissue>
    </source>
</reference>
<evidence type="ECO:0000313" key="3">
    <source>
        <dbReference type="Proteomes" id="UP001341840"/>
    </source>
</evidence>
<dbReference type="EMBL" id="JASCZI010151723">
    <property type="protein sequence ID" value="MED6174206.1"/>
    <property type="molecule type" value="Genomic_DNA"/>
</dbReference>
<proteinExistence type="predicted"/>
<feature type="signal peptide" evidence="1">
    <location>
        <begin position="1"/>
        <end position="19"/>
    </location>
</feature>
<name>A0ABU6VPA3_9FABA</name>
<sequence length="112" mass="12024">MATPLRCLIVVLSYGIASALFSPPSATPSSPSTCQSPAAPLATSASNFSSRIYDEGLDLDSGWQSEGEEEEKGKEEVRVAVAATWVEVRIIRTQTKTKRREAHNVSSSLPKS</sequence>
<keyword evidence="1" id="KW-0732">Signal</keyword>
<evidence type="ECO:0000256" key="1">
    <source>
        <dbReference type="SAM" id="SignalP"/>
    </source>
</evidence>
<accession>A0ABU6VPA3</accession>
<keyword evidence="3" id="KW-1185">Reference proteome</keyword>
<protein>
    <recommendedName>
        <fullName evidence="4">Secreted protein</fullName>
    </recommendedName>
</protein>
<organism evidence="2 3">
    <name type="scientific">Stylosanthes scabra</name>
    <dbReference type="NCBI Taxonomy" id="79078"/>
    <lineage>
        <taxon>Eukaryota</taxon>
        <taxon>Viridiplantae</taxon>
        <taxon>Streptophyta</taxon>
        <taxon>Embryophyta</taxon>
        <taxon>Tracheophyta</taxon>
        <taxon>Spermatophyta</taxon>
        <taxon>Magnoliopsida</taxon>
        <taxon>eudicotyledons</taxon>
        <taxon>Gunneridae</taxon>
        <taxon>Pentapetalae</taxon>
        <taxon>rosids</taxon>
        <taxon>fabids</taxon>
        <taxon>Fabales</taxon>
        <taxon>Fabaceae</taxon>
        <taxon>Papilionoideae</taxon>
        <taxon>50 kb inversion clade</taxon>
        <taxon>dalbergioids sensu lato</taxon>
        <taxon>Dalbergieae</taxon>
        <taxon>Pterocarpus clade</taxon>
        <taxon>Stylosanthes</taxon>
    </lineage>
</organism>
<evidence type="ECO:0008006" key="4">
    <source>
        <dbReference type="Google" id="ProtNLM"/>
    </source>
</evidence>
<comment type="caution">
    <text evidence="2">The sequence shown here is derived from an EMBL/GenBank/DDBJ whole genome shotgun (WGS) entry which is preliminary data.</text>
</comment>
<gene>
    <name evidence="2" type="ORF">PIB30_066859</name>
</gene>
<dbReference type="Proteomes" id="UP001341840">
    <property type="component" value="Unassembled WGS sequence"/>
</dbReference>
<feature type="chain" id="PRO_5046158989" description="Secreted protein" evidence="1">
    <location>
        <begin position="20"/>
        <end position="112"/>
    </location>
</feature>
<evidence type="ECO:0000313" key="2">
    <source>
        <dbReference type="EMBL" id="MED6174206.1"/>
    </source>
</evidence>